<evidence type="ECO:0000259" key="9">
    <source>
        <dbReference type="PROSITE" id="PS50042"/>
    </source>
</evidence>
<feature type="region of interest" description="Disordered" evidence="8">
    <location>
        <begin position="439"/>
        <end position="463"/>
    </location>
</feature>
<evidence type="ECO:0000256" key="7">
    <source>
        <dbReference type="ARBA" id="ARBA00023136"/>
    </source>
</evidence>
<dbReference type="Gene3D" id="2.150.10.10">
    <property type="entry name" value="Serralysin-like metalloprotease, C-terminal"/>
    <property type="match status" value="19"/>
</dbReference>
<name>A0ABY6DHU0_9NEIS</name>
<evidence type="ECO:0000313" key="10">
    <source>
        <dbReference type="EMBL" id="UXY13915.1"/>
    </source>
</evidence>
<feature type="compositionally biased region" description="Gly residues" evidence="8">
    <location>
        <begin position="2752"/>
        <end position="2764"/>
    </location>
</feature>
<dbReference type="InterPro" id="IPR003995">
    <property type="entry name" value="RTX_toxin_determinant-A"/>
</dbReference>
<organism evidence="10 11">
    <name type="scientific">Chitiniphilus purpureus</name>
    <dbReference type="NCBI Taxonomy" id="2981137"/>
    <lineage>
        <taxon>Bacteria</taxon>
        <taxon>Pseudomonadati</taxon>
        <taxon>Pseudomonadota</taxon>
        <taxon>Betaproteobacteria</taxon>
        <taxon>Neisseriales</taxon>
        <taxon>Chitinibacteraceae</taxon>
        <taxon>Chitiniphilus</taxon>
    </lineage>
</organism>
<keyword evidence="7" id="KW-0472">Membrane</keyword>
<keyword evidence="6" id="KW-0843">Virulence</keyword>
<dbReference type="PROSITE" id="PS50042">
    <property type="entry name" value="CNMP_BINDING_3"/>
    <property type="match status" value="1"/>
</dbReference>
<dbReference type="EMBL" id="CP106753">
    <property type="protein sequence ID" value="UXY13915.1"/>
    <property type="molecule type" value="Genomic_DNA"/>
</dbReference>
<evidence type="ECO:0000256" key="4">
    <source>
        <dbReference type="ARBA" id="ARBA00022656"/>
    </source>
</evidence>
<feature type="region of interest" description="Disordered" evidence="8">
    <location>
        <begin position="1541"/>
        <end position="1607"/>
    </location>
</feature>
<dbReference type="InterPro" id="IPR000595">
    <property type="entry name" value="cNMP-bd_dom"/>
</dbReference>
<feature type="compositionally biased region" description="Gly residues" evidence="8">
    <location>
        <begin position="1080"/>
        <end position="1092"/>
    </location>
</feature>
<dbReference type="PRINTS" id="PR01488">
    <property type="entry name" value="RTXTOXINA"/>
</dbReference>
<dbReference type="InterPro" id="IPR013783">
    <property type="entry name" value="Ig-like_fold"/>
</dbReference>
<reference evidence="10" key="1">
    <citation type="submission" date="2022-10" db="EMBL/GenBank/DDBJ databases">
        <title>Chitiniphilus purpureus sp. nov., a novel chitin-degrading bacterium isolated from crawfish pond sediment.</title>
        <authorList>
            <person name="Li K."/>
        </authorList>
    </citation>
    <scope>NUCLEOTIDE SEQUENCE</scope>
    <source>
        <strain evidence="10">CD1</strain>
    </source>
</reference>
<dbReference type="SUPFAM" id="SSF51120">
    <property type="entry name" value="beta-Roll"/>
    <property type="match status" value="12"/>
</dbReference>
<dbReference type="InterPro" id="IPR001343">
    <property type="entry name" value="Hemolysn_Ca-bd"/>
</dbReference>
<evidence type="ECO:0000256" key="2">
    <source>
        <dbReference type="ARBA" id="ARBA00004613"/>
    </source>
</evidence>
<dbReference type="PROSITE" id="PS00330">
    <property type="entry name" value="HEMOLYSIN_CALCIUM"/>
    <property type="match status" value="23"/>
</dbReference>
<evidence type="ECO:0000256" key="8">
    <source>
        <dbReference type="SAM" id="MobiDB-lite"/>
    </source>
</evidence>
<dbReference type="InterPro" id="IPR006644">
    <property type="entry name" value="Cadg"/>
</dbReference>
<feature type="region of interest" description="Disordered" evidence="8">
    <location>
        <begin position="1108"/>
        <end position="1140"/>
    </location>
</feature>
<feature type="region of interest" description="Disordered" evidence="8">
    <location>
        <begin position="2745"/>
        <end position="2800"/>
    </location>
</feature>
<dbReference type="PANTHER" id="PTHR38340:SF1">
    <property type="entry name" value="S-LAYER PROTEIN"/>
    <property type="match status" value="1"/>
</dbReference>
<feature type="compositionally biased region" description="Polar residues" evidence="8">
    <location>
        <begin position="2780"/>
        <end position="2793"/>
    </location>
</feature>
<feature type="region of interest" description="Disordered" evidence="8">
    <location>
        <begin position="1010"/>
        <end position="1041"/>
    </location>
</feature>
<dbReference type="Pfam" id="PF00353">
    <property type="entry name" value="HemolysinCabind"/>
    <property type="match status" value="29"/>
</dbReference>
<feature type="domain" description="Cyclic nucleotide-binding" evidence="9">
    <location>
        <begin position="1407"/>
        <end position="1466"/>
    </location>
</feature>
<evidence type="ECO:0000313" key="11">
    <source>
        <dbReference type="Proteomes" id="UP001061302"/>
    </source>
</evidence>
<keyword evidence="4" id="KW-0800">Toxin</keyword>
<dbReference type="SUPFAM" id="SSF49313">
    <property type="entry name" value="Cadherin-like"/>
    <property type="match status" value="2"/>
</dbReference>
<evidence type="ECO:0000256" key="1">
    <source>
        <dbReference type="ARBA" id="ARBA00004370"/>
    </source>
</evidence>
<proteinExistence type="predicted"/>
<dbReference type="InterPro" id="IPR015919">
    <property type="entry name" value="Cadherin-like_sf"/>
</dbReference>
<feature type="region of interest" description="Disordered" evidence="8">
    <location>
        <begin position="1158"/>
        <end position="1177"/>
    </location>
</feature>
<dbReference type="SMART" id="SM00736">
    <property type="entry name" value="CADG"/>
    <property type="match status" value="2"/>
</dbReference>
<feature type="region of interest" description="Disordered" evidence="8">
    <location>
        <begin position="1057"/>
        <end position="1095"/>
    </location>
</feature>
<dbReference type="PANTHER" id="PTHR38340">
    <property type="entry name" value="S-LAYER PROTEIN"/>
    <property type="match status" value="1"/>
</dbReference>
<evidence type="ECO:0000256" key="5">
    <source>
        <dbReference type="ARBA" id="ARBA00022737"/>
    </source>
</evidence>
<accession>A0ABY6DHU0</accession>
<dbReference type="InterPro" id="IPR011049">
    <property type="entry name" value="Serralysin-like_metalloprot_C"/>
</dbReference>
<evidence type="ECO:0000256" key="6">
    <source>
        <dbReference type="ARBA" id="ARBA00023026"/>
    </source>
</evidence>
<feature type="compositionally biased region" description="Low complexity" evidence="8">
    <location>
        <begin position="1553"/>
        <end position="1566"/>
    </location>
</feature>
<dbReference type="PRINTS" id="PR00313">
    <property type="entry name" value="CABNDNGRPT"/>
</dbReference>
<dbReference type="Pfam" id="PF05345">
    <property type="entry name" value="He_PIG"/>
    <property type="match status" value="2"/>
</dbReference>
<feature type="compositionally biased region" description="Basic and acidic residues" evidence="8">
    <location>
        <begin position="1070"/>
        <end position="1079"/>
    </location>
</feature>
<dbReference type="Proteomes" id="UP001061302">
    <property type="component" value="Chromosome"/>
</dbReference>
<dbReference type="InterPro" id="IPR018511">
    <property type="entry name" value="Hemolysin-typ_Ca-bd_CS"/>
</dbReference>
<evidence type="ECO:0000256" key="3">
    <source>
        <dbReference type="ARBA" id="ARBA00022525"/>
    </source>
</evidence>
<keyword evidence="5" id="KW-0677">Repeat</keyword>
<dbReference type="Gene3D" id="2.60.40.10">
    <property type="entry name" value="Immunoglobulins"/>
    <property type="match status" value="2"/>
</dbReference>
<keyword evidence="3" id="KW-0964">Secreted</keyword>
<sequence>MQAFYLSSAVDNMYSNEALAWVDSLSKAINETASKVGISAAAIAGAMCEECDAYYNRNEFIFDDIVSLFSHEAIRSDYESFKNGNDDYTYLDKMHRPAVNDVGRGNFKVATAIDLVIEYSNKYPQFGLSVYLNDYALLVENLIDPEHPLTAQLYAIYLKEKALSFFKTNNAYGDNWDALPLVYQDALLITYSNRGEKSMQQAKIDLYDEKGFAYEPSPGLTTSGGLNHLANAQAISNLVGLSNYTDTLYEIDSFKDLALQGDAAGLAARFALSRLRSVAIEGLDGTQDETSFSLYNEASGEGNISRQWITDRHAMLIWKNQFDKSDVSYTNQLNASNTVIPTSVLGDYLYQDYKLGLNLQINFADRRELGNHNIIFGDAQNDTLNGNGLSDRLYGNLGEDTLTGADGADYLEGGEGHDALYGGSGNDILLGMSENDVLHGDDGNDSLQGGVGNDALSGGNGDDTLVGGKDDDVLDGGQGTNLLIGGQGYDAYYAAVGSGLNIIRDEDGLGEIRINGVRLGSITPVNQGGWSATHPDGEVRIQLSSEGKLVIAYSGGKFVIDNFKNGDLGINLESYSQPNGTFDRFIEGDRKPIDQDLTEPGIQVTTDELGNVIVNADQAESGRTDLLYGSIGKDHIRGWHGNDTIIAYQGGSPGDILVGGGGLDVINAGEGNDLIFADEETDGIAALLHSTGTQKGEAGDLLFAAEGNDTLVGSNKDDVMFGGDGSDLIVGGDGDDNMIDDDHVEAVNGSNYTLSSRLNPKPVTRGNQGFQGFGFNVDYLMLRSSAQADGNDSLYGGGGNDWMISHEGNDFLDGGIGNDALSGGRGNDDLIGSNGDDLLLGGISYDPQRPSDEDADFLDGGEGNDSLLGGYGKDTLLGGIGNDVMLGDRDDDPEAVNGDDFLNGGEGNDELYGGSGDDTLIGGEGNDTVSGDGAFAGIGPSGNDIIQGNGGNDILVGGVGNDTIDGGDGDDQLCGDINILPAELQGADVLDGGAGNDTLVGLGAGDTLSGGEGNDYLHGDSDLLSGEMHGNDHMDGGSGDDYLVGAGGSDALYGGDGNDVLNGDADPLGDDYHGADHLDGGTGDDQLDGGGKNDTLLGGSGNDFLLGGYGEDSLSGGEDSDQLQGGLGNDVLDGGRGNDDLYGNEDLDLLRGGDGNDYLSGGDGADRVEGDEGNDGIYGDRGNDTLLGGAGDDGLFGGEGNDRLEGNAGLNELHGEEGDDILLGGIGLNQLYGGNGNDEYQVQLSQGSNLIHDATGMNLIKIMDPVALDQIRLDIGSDAEGRSYLVLYLGDLNTGNYLAIENGLTVENFQIQFSGLPSITISELLKQLNAAEYARHTAPLNLVGTGGDDTLIGEFGNDTLSGLEGNDLLLGSDGHDLLQGGNGHDQLSGESGNDTLIGGAGDDSLYGGEGDDVFIVESGGNDIILDSSGANSIVFANGVNRDHISVSKGIDHFGQQALVLTYSTGRVVISDGLSGAIESVQFADGSVLSYKALLAEFDTISWNGGAGDDSMAGSTGDDFLFGAGGNDTVAAGLGADQVWGAEGNDQLSGGDGQDILSGGSGSDLLVGGEGKDTLNGDDGQDTLQGGLGRDSLSGGAANDELDGGDADDLLEGGVGSDTLAGGIGHDALLGDEGDDILAGEAGDDLLDGGAGNDLLQGGQGSDSYVLGLTSNGAAGWGNDVIRDQPGDYNYIVLAREFWNQHFSSSRQGNDIIIYRTGSEDTIRVEDYYLSPESWLVKREGDTGDQQVQLLSEWLQPASPPAAPVLDDWKSAFKKRVEASYFTKTKGTQTNVSSSDSGSSTITTHFNLQFQATTYAEEQMFWVNSYSKDELVSSNSQTRTVTTRNNLSFGISEPSAGYVRVVMPITYPRGNYEPTQEIMWVSAKVAHLIGTADLIGWPTPMPGYVSSKGYGTFSTTTITNTVNVWSQTRIFQDATGNDLNNQISVGAGNLVDGGAGDDVISVSSYWQDISLNDVGAFMFGNAGNDTITGGDGGDVLVGGDGLNILQGGAGADQYIITDGIGHDIVYDASNSSEVNDQDVLVLPSAGGLTTRWTTIVAPANEELVNGGRISFENLVRGFLPYGYLYAMAPHKALEISWGTEKSVTVVLPQNNPNNGIEYVQFGSGNRVPITQLQNQATGEEPEIDWEKDNTVVTPAPDFGQEQGVVLTGFQGNDLLMGNGAIDGGIGNDTIHGGIGDDILFGSKGADHFIGGAGNDIIAPQMDDYFDAGNIYEGGAGNDTLLGTRNSDTYIYNQGDGVDIIGDFYHQTNDYSAYHDTSMYSGVLYKEWAGVPLKFMEAMSNTYSLDYKKLLDTPDYIGTDTLQFGEGISIQDIDFQVKGDSLYIGIDDGHAGGILLAGWYRYAAKPITKFTFVDGTNLEEATIPSLAGGTAQHDYIVGDATSQTLTGYEGNDTLEGGDGNDTLLGGLGNDVFVFATGDGRDVIADIGDGVYSIDTLKLNGISPANMEAAVYGNDIVLKTGSHGDSIVLQGAAGNDNPVDLIDFGNDVIWDVQQLWGKAVYRSKPYLNGEIAVQILQEDQGYAFQLPADLFTDPSQQPETLTYTASLANGQLLPSWLSFNSETLTFSGLPENSHVGTELVKVMAQDSFGQSAELVFQIIVENQNDAPISLQAGLDFECASGMQFAFALPPGLFSDADYSDQLTLSTSTEDGVQLPAWLNFDSALGVFTGQPSPMDVGIHRLNVSATDRSGASVSVILAITVAPAVESGPMYESVTIGTTEADYMHGSTERDHLAGGEGPDQLYGGGNDDFLDGGAGTDYLQGNDGNDQLQAGQSDDQLYGGEGSDTIIGGTGADWLDGGNGDDVYRFKRGDGYDQLTDASGNDRLVFESATSDQLWFKQVGVGVEIGVIGSSDAVLLRAWAVGTDRIERIEAADGKALLNTQVDALVSAMAGFNPPPAGQTTLPDPLREQLQPVLAANWR</sequence>
<keyword evidence="11" id="KW-1185">Reference proteome</keyword>
<dbReference type="RefSeq" id="WP_263123202.1">
    <property type="nucleotide sequence ID" value="NZ_CP106753.1"/>
</dbReference>
<comment type="subcellular location">
    <subcellularLocation>
        <location evidence="1">Membrane</location>
    </subcellularLocation>
    <subcellularLocation>
        <location evidence="2">Secreted</location>
    </subcellularLocation>
</comment>
<gene>
    <name evidence="10" type="ORF">N8I74_11335</name>
</gene>
<dbReference type="InterPro" id="IPR050557">
    <property type="entry name" value="RTX_toxin/Mannuronan_C5-epim"/>
</dbReference>
<protein>
    <submittedName>
        <fullName evidence="10">Ig domain-containing protein</fullName>
    </submittedName>
</protein>